<dbReference type="Proteomes" id="UP000193411">
    <property type="component" value="Unassembled WGS sequence"/>
</dbReference>
<evidence type="ECO:0000256" key="4">
    <source>
        <dbReference type="ARBA" id="ARBA00023273"/>
    </source>
</evidence>
<comment type="caution">
    <text evidence="7">The sequence shown here is derived from an EMBL/GenBank/DDBJ whole genome shotgun (WGS) entry which is preliminary data.</text>
</comment>
<dbReference type="GO" id="GO:0005815">
    <property type="term" value="C:microtubule organizing center"/>
    <property type="evidence" value="ECO:0007669"/>
    <property type="project" value="TreeGrafter"/>
</dbReference>
<comment type="subcellular location">
    <subcellularLocation>
        <location evidence="1">Cell projection</location>
        <location evidence="1">Cilium</location>
    </subcellularLocation>
</comment>
<feature type="region of interest" description="Disordered" evidence="6">
    <location>
        <begin position="472"/>
        <end position="502"/>
    </location>
</feature>
<accession>A0A1Y2H598</accession>
<feature type="compositionally biased region" description="Gly residues" evidence="6">
    <location>
        <begin position="478"/>
        <end position="490"/>
    </location>
</feature>
<feature type="compositionally biased region" description="Acidic residues" evidence="6">
    <location>
        <begin position="178"/>
        <end position="187"/>
    </location>
</feature>
<evidence type="ECO:0000313" key="8">
    <source>
        <dbReference type="Proteomes" id="UP000193411"/>
    </source>
</evidence>
<evidence type="ECO:0000256" key="2">
    <source>
        <dbReference type="ARBA" id="ARBA00009415"/>
    </source>
</evidence>
<keyword evidence="8" id="KW-1185">Reference proteome</keyword>
<evidence type="ECO:0000256" key="3">
    <source>
        <dbReference type="ARBA" id="ARBA00023069"/>
    </source>
</evidence>
<reference evidence="7 8" key="1">
    <citation type="submission" date="2016-07" db="EMBL/GenBank/DDBJ databases">
        <title>Pervasive Adenine N6-methylation of Active Genes in Fungi.</title>
        <authorList>
            <consortium name="DOE Joint Genome Institute"/>
            <person name="Mondo S.J."/>
            <person name="Dannebaum R.O."/>
            <person name="Kuo R.C."/>
            <person name="Labutti K."/>
            <person name="Haridas S."/>
            <person name="Kuo A."/>
            <person name="Salamov A."/>
            <person name="Ahrendt S.R."/>
            <person name="Lipzen A."/>
            <person name="Sullivan W."/>
            <person name="Andreopoulos W.B."/>
            <person name="Clum A."/>
            <person name="Lindquist E."/>
            <person name="Daum C."/>
            <person name="Ramamoorthy G.K."/>
            <person name="Gryganskyi A."/>
            <person name="Culley D."/>
            <person name="Magnuson J.K."/>
            <person name="James T.Y."/>
            <person name="O'Malley M.A."/>
            <person name="Stajich J.E."/>
            <person name="Spatafora J.W."/>
            <person name="Visel A."/>
            <person name="Grigoriev I.V."/>
        </authorList>
    </citation>
    <scope>NUCLEOTIDE SEQUENCE [LARGE SCALE GENOMIC DNA]</scope>
    <source>
        <strain evidence="7 8">PL171</strain>
    </source>
</reference>
<dbReference type="EMBL" id="MCFL01000133">
    <property type="protein sequence ID" value="ORZ29719.1"/>
    <property type="molecule type" value="Genomic_DNA"/>
</dbReference>
<dbReference type="PANTHER" id="PTHR16011">
    <property type="entry name" value="IFT57/HIPPI"/>
    <property type="match status" value="1"/>
</dbReference>
<dbReference type="GO" id="GO:0005929">
    <property type="term" value="C:cilium"/>
    <property type="evidence" value="ECO:0007669"/>
    <property type="project" value="UniProtKB-SubCell"/>
</dbReference>
<evidence type="ECO:0000256" key="5">
    <source>
        <dbReference type="SAM" id="Coils"/>
    </source>
</evidence>
<organism evidence="7 8">
    <name type="scientific">Catenaria anguillulae PL171</name>
    <dbReference type="NCBI Taxonomy" id="765915"/>
    <lineage>
        <taxon>Eukaryota</taxon>
        <taxon>Fungi</taxon>
        <taxon>Fungi incertae sedis</taxon>
        <taxon>Blastocladiomycota</taxon>
        <taxon>Blastocladiomycetes</taxon>
        <taxon>Blastocladiales</taxon>
        <taxon>Catenariaceae</taxon>
        <taxon>Catenaria</taxon>
    </lineage>
</organism>
<dbReference type="GO" id="GO:1905515">
    <property type="term" value="P:non-motile cilium assembly"/>
    <property type="evidence" value="ECO:0007669"/>
    <property type="project" value="TreeGrafter"/>
</dbReference>
<protein>
    <submittedName>
        <fullName evidence="7">Intra-flagellar transport protein 57-domain-containing protein</fullName>
    </submittedName>
</protein>
<dbReference type="GO" id="GO:0042073">
    <property type="term" value="P:intraciliary transport"/>
    <property type="evidence" value="ECO:0007669"/>
    <property type="project" value="TreeGrafter"/>
</dbReference>
<dbReference type="GO" id="GO:0030992">
    <property type="term" value="C:intraciliary transport particle B"/>
    <property type="evidence" value="ECO:0007669"/>
    <property type="project" value="TreeGrafter"/>
</dbReference>
<dbReference type="InterPro" id="IPR019530">
    <property type="entry name" value="Intra-flagellar_transport_57"/>
</dbReference>
<dbReference type="Pfam" id="PF10498">
    <property type="entry name" value="IFT57"/>
    <property type="match status" value="2"/>
</dbReference>
<evidence type="ECO:0000256" key="1">
    <source>
        <dbReference type="ARBA" id="ARBA00004138"/>
    </source>
</evidence>
<dbReference type="PANTHER" id="PTHR16011:SF0">
    <property type="entry name" value="INTRAFLAGELLAR TRANSPORT PROTEIN 57 HOMOLOG"/>
    <property type="match status" value="1"/>
</dbReference>
<sequence length="515" mass="55364">MSTNNLNASSSVLAASAMDALLDRLRLLNYSTRFCAAKKMKPMDPDLFVQPHATNPTFQLNYFYTLLAWLVSLASTLDGISFQAPSELDDPNVTANNAAAVLKTAGIPPPSTEADWNPSKLRQGYGESVLAALTGMADRALKGSGFAFKKPVFDKNEQFEEAQTDDAAEIGNPGTSTDTDDIPEDETLFGGHGGGLADVDQDQPHLDADADTNVDSVLSGIFRKSAIASSMSPASPQRPATAAARSMPRLAMIKGRSQTNLGAGGASNDPEAWRAEVERVTPRLKVHLKDDHKQWRVHVSAMGEYRALIANEWGWGEGSGPTSTSPATSSQASGVGGKAIVTRLLTDLDSTLEKLRSRESYVNTQLDALVDAYREVQSRLGALRLEYNTGSEKMGALAQDLQRVSYELDQVKSLMDDLGSGMTDSKPLLNIKSTLQRLKAELKQMEVRRGVLEHQLMSGRIRHKTRQVVASSGAAGRTAGGGGVGFGGPQRKGSRQQQAEEPFAFMFMGSPEMAI</sequence>
<keyword evidence="7" id="KW-0282">Flagellum</keyword>
<dbReference type="AlphaFoldDB" id="A0A1Y2H598"/>
<dbReference type="GO" id="GO:0005794">
    <property type="term" value="C:Golgi apparatus"/>
    <property type="evidence" value="ECO:0007669"/>
    <property type="project" value="TreeGrafter"/>
</dbReference>
<gene>
    <name evidence="7" type="ORF">BCR44DRAFT_1518181</name>
</gene>
<comment type="similarity">
    <text evidence="2">Belongs to the IFT57 family.</text>
</comment>
<feature type="coiled-coil region" evidence="5">
    <location>
        <begin position="428"/>
        <end position="455"/>
    </location>
</feature>
<keyword evidence="5" id="KW-0175">Coiled coil</keyword>
<proteinExistence type="inferred from homology"/>
<dbReference type="OrthoDB" id="423881at2759"/>
<evidence type="ECO:0000256" key="6">
    <source>
        <dbReference type="SAM" id="MobiDB-lite"/>
    </source>
</evidence>
<feature type="region of interest" description="Disordered" evidence="6">
    <location>
        <begin position="163"/>
        <end position="210"/>
    </location>
</feature>
<evidence type="ECO:0000313" key="7">
    <source>
        <dbReference type="EMBL" id="ORZ29719.1"/>
    </source>
</evidence>
<name>A0A1Y2H598_9FUNG</name>
<keyword evidence="3" id="KW-0969">Cilium</keyword>
<dbReference type="STRING" id="765915.A0A1Y2H598"/>
<keyword evidence="4" id="KW-0966">Cell projection</keyword>